<dbReference type="InterPro" id="IPR016087">
    <property type="entry name" value="Chalcone_isomerase"/>
</dbReference>
<dbReference type="GO" id="GO:0016872">
    <property type="term" value="F:intramolecular lyase activity"/>
    <property type="evidence" value="ECO:0007669"/>
    <property type="project" value="InterPro"/>
</dbReference>
<proteinExistence type="predicted"/>
<evidence type="ECO:0000313" key="3">
    <source>
        <dbReference type="EMBL" id="KZP00935.1"/>
    </source>
</evidence>
<evidence type="ECO:0000313" key="4">
    <source>
        <dbReference type="Proteomes" id="UP000076738"/>
    </source>
</evidence>
<dbReference type="PANTHER" id="PTHR47284">
    <property type="entry name" value="FATTY-ACID-BINDING PROTEIN 2"/>
    <property type="match status" value="1"/>
</dbReference>
<feature type="domain" description="Chalcone isomerase" evidence="2">
    <location>
        <begin position="65"/>
        <end position="96"/>
    </location>
</feature>
<dbReference type="SUPFAM" id="SSF54626">
    <property type="entry name" value="Chalcone isomerase"/>
    <property type="match status" value="1"/>
</dbReference>
<keyword evidence="4" id="KW-1185">Reference proteome</keyword>
<accession>A0A167RI63</accession>
<name>A0A167RI63_CALVF</name>
<dbReference type="InterPro" id="IPR016088">
    <property type="entry name" value="Chalcone_isomerase_3-sand"/>
</dbReference>
<keyword evidence="1" id="KW-0732">Signal</keyword>
<protein>
    <recommendedName>
        <fullName evidence="2">Chalcone isomerase domain-containing protein</fullName>
    </recommendedName>
</protein>
<dbReference type="Pfam" id="PF16035">
    <property type="entry name" value="Chalcone_2"/>
    <property type="match status" value="2"/>
</dbReference>
<dbReference type="OrthoDB" id="18193at2759"/>
<feature type="signal peptide" evidence="1">
    <location>
        <begin position="1"/>
        <end position="16"/>
    </location>
</feature>
<gene>
    <name evidence="3" type="ORF">CALVIDRAFT_217563</name>
</gene>
<sequence length="287" mass="31693">MASRLVSLLLRSPVLPVSLVLITAHTLRPGLHLDSAPPVPARKSKASASPAELFPQTLPHPSGATLTLVGKGIRTVTFLRIKVYDVGLYVDLSATRLEQGEKSAGERMQGLLEGSDMMLRIVPSRRTNFTHLRDGFLKALSHRVSLLPSAPPESTQLALGKVMTIFPNTPMGTSSTLDISYFHPGKTETHSSSKEWTSEDGSRAAAWSWKSSKTEGWPAAWLLVGCDGREMGRIVDDWVAKEWFLAYFDQRREISKELHEGVEKRLNELAKETQPLASEPVKITWVS</sequence>
<reference evidence="3 4" key="1">
    <citation type="journal article" date="2016" name="Mol. Biol. Evol.">
        <title>Comparative Genomics of Early-Diverging Mushroom-Forming Fungi Provides Insights into the Origins of Lignocellulose Decay Capabilities.</title>
        <authorList>
            <person name="Nagy L.G."/>
            <person name="Riley R."/>
            <person name="Tritt A."/>
            <person name="Adam C."/>
            <person name="Daum C."/>
            <person name="Floudas D."/>
            <person name="Sun H."/>
            <person name="Yadav J.S."/>
            <person name="Pangilinan J."/>
            <person name="Larsson K.H."/>
            <person name="Matsuura K."/>
            <person name="Barry K."/>
            <person name="Labutti K."/>
            <person name="Kuo R."/>
            <person name="Ohm R.A."/>
            <person name="Bhattacharya S.S."/>
            <person name="Shirouzu T."/>
            <person name="Yoshinaga Y."/>
            <person name="Martin F.M."/>
            <person name="Grigoriev I.V."/>
            <person name="Hibbett D.S."/>
        </authorList>
    </citation>
    <scope>NUCLEOTIDE SEQUENCE [LARGE SCALE GENOMIC DNA]</scope>
    <source>
        <strain evidence="3 4">TUFC12733</strain>
    </source>
</reference>
<dbReference type="AlphaFoldDB" id="A0A167RI63"/>
<feature type="domain" description="Chalcone isomerase" evidence="2">
    <location>
        <begin position="111"/>
        <end position="261"/>
    </location>
</feature>
<dbReference type="Gene3D" id="3.50.70.10">
    <property type="match status" value="1"/>
</dbReference>
<feature type="chain" id="PRO_5007891898" description="Chalcone isomerase domain-containing protein" evidence="1">
    <location>
        <begin position="17"/>
        <end position="287"/>
    </location>
</feature>
<dbReference type="STRING" id="1330018.A0A167RI63"/>
<organism evidence="3 4">
    <name type="scientific">Calocera viscosa (strain TUFC12733)</name>
    <dbReference type="NCBI Taxonomy" id="1330018"/>
    <lineage>
        <taxon>Eukaryota</taxon>
        <taxon>Fungi</taxon>
        <taxon>Dikarya</taxon>
        <taxon>Basidiomycota</taxon>
        <taxon>Agaricomycotina</taxon>
        <taxon>Dacrymycetes</taxon>
        <taxon>Dacrymycetales</taxon>
        <taxon>Dacrymycetaceae</taxon>
        <taxon>Calocera</taxon>
    </lineage>
</organism>
<dbReference type="PANTHER" id="PTHR47284:SF3">
    <property type="entry name" value="FATTY-ACID-BINDING PROTEIN 2"/>
    <property type="match status" value="1"/>
</dbReference>
<dbReference type="InterPro" id="IPR036298">
    <property type="entry name" value="Chalcone_isomerase_sf"/>
</dbReference>
<evidence type="ECO:0000259" key="2">
    <source>
        <dbReference type="Pfam" id="PF16035"/>
    </source>
</evidence>
<dbReference type="Proteomes" id="UP000076738">
    <property type="component" value="Unassembled WGS sequence"/>
</dbReference>
<evidence type="ECO:0000256" key="1">
    <source>
        <dbReference type="SAM" id="SignalP"/>
    </source>
</evidence>
<dbReference type="EMBL" id="KV417268">
    <property type="protein sequence ID" value="KZP00935.1"/>
    <property type="molecule type" value="Genomic_DNA"/>
</dbReference>